<dbReference type="InterPro" id="IPR050707">
    <property type="entry name" value="HTH_MetabolicPath_Reg"/>
</dbReference>
<evidence type="ECO:0000313" key="3">
    <source>
        <dbReference type="Proteomes" id="UP000182284"/>
    </source>
</evidence>
<dbReference type="AlphaFoldDB" id="A0A1G7QVB2"/>
<name>A0A1G7QVB2_9RHOB</name>
<feature type="domain" description="IclR-ED" evidence="1">
    <location>
        <begin position="1"/>
        <end position="181"/>
    </location>
</feature>
<keyword evidence="2" id="KW-0238">DNA-binding</keyword>
<dbReference type="PANTHER" id="PTHR30136:SF7">
    <property type="entry name" value="HTH-TYPE TRANSCRIPTIONAL REGULATOR KDGR-RELATED"/>
    <property type="match status" value="1"/>
</dbReference>
<evidence type="ECO:0000313" key="2">
    <source>
        <dbReference type="EMBL" id="SDG02471.1"/>
    </source>
</evidence>
<dbReference type="InterPro" id="IPR014757">
    <property type="entry name" value="Tscrpt_reg_IclR_C"/>
</dbReference>
<protein>
    <submittedName>
        <fullName evidence="2">DNA-binding transcriptional regulator, IclR family</fullName>
    </submittedName>
</protein>
<gene>
    <name evidence="2" type="ORF">SAMN04488117_11091</name>
</gene>
<dbReference type="Gene3D" id="3.30.450.40">
    <property type="match status" value="1"/>
</dbReference>
<proteinExistence type="predicted"/>
<dbReference type="GO" id="GO:0045892">
    <property type="term" value="P:negative regulation of DNA-templated transcription"/>
    <property type="evidence" value="ECO:0007669"/>
    <property type="project" value="TreeGrafter"/>
</dbReference>
<evidence type="ECO:0000259" key="1">
    <source>
        <dbReference type="PROSITE" id="PS51078"/>
    </source>
</evidence>
<dbReference type="PANTHER" id="PTHR30136">
    <property type="entry name" value="HELIX-TURN-HELIX TRANSCRIPTIONAL REGULATOR, ICLR FAMILY"/>
    <property type="match status" value="1"/>
</dbReference>
<dbReference type="SUPFAM" id="SSF55781">
    <property type="entry name" value="GAF domain-like"/>
    <property type="match status" value="1"/>
</dbReference>
<dbReference type="EMBL" id="FNBL01000010">
    <property type="protein sequence ID" value="SDG02471.1"/>
    <property type="molecule type" value="Genomic_DNA"/>
</dbReference>
<dbReference type="Proteomes" id="UP000182284">
    <property type="component" value="Unassembled WGS sequence"/>
</dbReference>
<dbReference type="GO" id="GO:0003677">
    <property type="term" value="F:DNA binding"/>
    <property type="evidence" value="ECO:0007669"/>
    <property type="project" value="UniProtKB-KW"/>
</dbReference>
<organism evidence="2 3">
    <name type="scientific">Celeribacter baekdonensis</name>
    <dbReference type="NCBI Taxonomy" id="875171"/>
    <lineage>
        <taxon>Bacteria</taxon>
        <taxon>Pseudomonadati</taxon>
        <taxon>Pseudomonadota</taxon>
        <taxon>Alphaproteobacteria</taxon>
        <taxon>Rhodobacterales</taxon>
        <taxon>Roseobacteraceae</taxon>
        <taxon>Celeribacter</taxon>
    </lineage>
</organism>
<reference evidence="2 3" key="1">
    <citation type="submission" date="2016-10" db="EMBL/GenBank/DDBJ databases">
        <authorList>
            <person name="de Groot N.N."/>
        </authorList>
    </citation>
    <scope>NUCLEOTIDE SEQUENCE [LARGE SCALE GENOMIC DNA]</scope>
    <source>
        <strain evidence="2 3">DSM 27375</strain>
    </source>
</reference>
<sequence>MLLSAQCFGGLDLRRVAQPVVSDLVERTALTAHLGVVDGDMVVYIDKYETLKGARLASSVGLRRQAVSTALGKAILALSAPERVEALVGQGLVAATPNSITDPVQFRAELDRVKRQGWAIDDEECEIGIRCAAAPVFDHTGHPVAAISASSIASRIDDEGLRKLAHEIHLAAQGISRDLGYASSARGVA</sequence>
<accession>A0A1G7QVB2</accession>
<dbReference type="InterPro" id="IPR029016">
    <property type="entry name" value="GAF-like_dom_sf"/>
</dbReference>
<dbReference type="RefSeq" id="WP_245708023.1">
    <property type="nucleotide sequence ID" value="NZ_FNBL01000010.1"/>
</dbReference>
<dbReference type="PROSITE" id="PS51078">
    <property type="entry name" value="ICLR_ED"/>
    <property type="match status" value="1"/>
</dbReference>
<dbReference type="GO" id="GO:0003700">
    <property type="term" value="F:DNA-binding transcription factor activity"/>
    <property type="evidence" value="ECO:0007669"/>
    <property type="project" value="TreeGrafter"/>
</dbReference>
<dbReference type="Pfam" id="PF01614">
    <property type="entry name" value="IclR_C"/>
    <property type="match status" value="1"/>
</dbReference>